<feature type="domain" description="Glucose-methanol-choline oxidoreductase N-terminal" evidence="7">
    <location>
        <begin position="86"/>
        <end position="109"/>
    </location>
</feature>
<dbReference type="InterPro" id="IPR012132">
    <property type="entry name" value="GMC_OxRdtase"/>
</dbReference>
<dbReference type="GO" id="GO:0050660">
    <property type="term" value="F:flavin adenine dinucleotide binding"/>
    <property type="evidence" value="ECO:0007669"/>
    <property type="project" value="InterPro"/>
</dbReference>
<dbReference type="PANTHER" id="PTHR11552:SF147">
    <property type="entry name" value="CHOLINE DEHYDROGENASE, MITOCHONDRIAL"/>
    <property type="match status" value="1"/>
</dbReference>
<dbReference type="Gene3D" id="3.50.50.60">
    <property type="entry name" value="FAD/NAD(P)-binding domain"/>
    <property type="match status" value="1"/>
</dbReference>
<evidence type="ECO:0000256" key="1">
    <source>
        <dbReference type="ARBA" id="ARBA00001974"/>
    </source>
</evidence>
<dbReference type="InterPro" id="IPR007867">
    <property type="entry name" value="GMC_OxRtase_C"/>
</dbReference>
<dbReference type="Pfam" id="PF00732">
    <property type="entry name" value="GMC_oxred_N"/>
    <property type="match status" value="1"/>
</dbReference>
<dbReference type="AlphaFoldDB" id="A0A9W6VF05"/>
<keyword evidence="3 6" id="KW-0285">Flavoprotein</keyword>
<comment type="cofactor">
    <cofactor evidence="1 5">
        <name>FAD</name>
        <dbReference type="ChEBI" id="CHEBI:57692"/>
    </cofactor>
</comment>
<feature type="binding site" evidence="5">
    <location>
        <position position="226"/>
    </location>
    <ligand>
        <name>FAD</name>
        <dbReference type="ChEBI" id="CHEBI:57692"/>
    </ligand>
</feature>
<comment type="similarity">
    <text evidence="2 6">Belongs to the GMC oxidoreductase family.</text>
</comment>
<reference evidence="8" key="1">
    <citation type="submission" date="2023-03" db="EMBL/GenBank/DDBJ databases">
        <title>Amycolatopsis taiwanensis NBRC 103393.</title>
        <authorList>
            <person name="Ichikawa N."/>
            <person name="Sato H."/>
            <person name="Tonouchi N."/>
        </authorList>
    </citation>
    <scope>NUCLEOTIDE SEQUENCE</scope>
    <source>
        <strain evidence="8">NBRC 103393</strain>
    </source>
</reference>
<dbReference type="InterPro" id="IPR000172">
    <property type="entry name" value="GMC_OxRdtase_N"/>
</dbReference>
<name>A0A9W6VF05_9PSEU</name>
<evidence type="ECO:0000256" key="2">
    <source>
        <dbReference type="ARBA" id="ARBA00010790"/>
    </source>
</evidence>
<dbReference type="Proteomes" id="UP001165136">
    <property type="component" value="Unassembled WGS sequence"/>
</dbReference>
<comment type="caution">
    <text evidence="8">The sequence shown here is derived from an EMBL/GenBank/DDBJ whole genome shotgun (WGS) entry which is preliminary data.</text>
</comment>
<dbReference type="GO" id="GO:0016614">
    <property type="term" value="F:oxidoreductase activity, acting on CH-OH group of donors"/>
    <property type="evidence" value="ECO:0007669"/>
    <property type="project" value="InterPro"/>
</dbReference>
<dbReference type="PROSITE" id="PS00623">
    <property type="entry name" value="GMC_OXRED_1"/>
    <property type="match status" value="1"/>
</dbReference>
<gene>
    <name evidence="8" type="ORF">Atai01_56570</name>
</gene>
<dbReference type="SUPFAM" id="SSF51905">
    <property type="entry name" value="FAD/NAD(P)-binding domain"/>
    <property type="match status" value="1"/>
</dbReference>
<dbReference type="Pfam" id="PF05199">
    <property type="entry name" value="GMC_oxred_C"/>
    <property type="match status" value="1"/>
</dbReference>
<dbReference type="EMBL" id="BSTI01000014">
    <property type="protein sequence ID" value="GLY69038.1"/>
    <property type="molecule type" value="Genomic_DNA"/>
</dbReference>
<accession>A0A9W6VF05</accession>
<dbReference type="InterPro" id="IPR036188">
    <property type="entry name" value="FAD/NAD-bd_sf"/>
</dbReference>
<proteinExistence type="inferred from homology"/>
<dbReference type="PANTHER" id="PTHR11552">
    <property type="entry name" value="GLUCOSE-METHANOL-CHOLINE GMC OXIDOREDUCTASE"/>
    <property type="match status" value="1"/>
</dbReference>
<dbReference type="Gene3D" id="3.30.410.40">
    <property type="match status" value="1"/>
</dbReference>
<dbReference type="RefSeq" id="WP_285488768.1">
    <property type="nucleotide sequence ID" value="NZ_BSTI01000014.1"/>
</dbReference>
<evidence type="ECO:0000259" key="7">
    <source>
        <dbReference type="PROSITE" id="PS00623"/>
    </source>
</evidence>
<evidence type="ECO:0000256" key="5">
    <source>
        <dbReference type="PIRSR" id="PIRSR000137-2"/>
    </source>
</evidence>
<evidence type="ECO:0000256" key="6">
    <source>
        <dbReference type="RuleBase" id="RU003968"/>
    </source>
</evidence>
<protein>
    <submittedName>
        <fullName evidence="8">Glucose-methanol-choline oxidoreductase</fullName>
    </submittedName>
</protein>
<evidence type="ECO:0000256" key="3">
    <source>
        <dbReference type="ARBA" id="ARBA00022630"/>
    </source>
</evidence>
<dbReference type="PIRSF" id="PIRSF000137">
    <property type="entry name" value="Alcohol_oxidase"/>
    <property type="match status" value="1"/>
</dbReference>
<keyword evidence="4 5" id="KW-0274">FAD</keyword>
<dbReference type="SUPFAM" id="SSF54373">
    <property type="entry name" value="FAD-linked reductases, C-terminal domain"/>
    <property type="match status" value="1"/>
</dbReference>
<evidence type="ECO:0000313" key="8">
    <source>
        <dbReference type="EMBL" id="GLY69038.1"/>
    </source>
</evidence>
<organism evidence="8 9">
    <name type="scientific">Amycolatopsis taiwanensis</name>
    <dbReference type="NCBI Taxonomy" id="342230"/>
    <lineage>
        <taxon>Bacteria</taxon>
        <taxon>Bacillati</taxon>
        <taxon>Actinomycetota</taxon>
        <taxon>Actinomycetes</taxon>
        <taxon>Pseudonocardiales</taxon>
        <taxon>Pseudonocardiaceae</taxon>
        <taxon>Amycolatopsis</taxon>
    </lineage>
</organism>
<evidence type="ECO:0000313" key="9">
    <source>
        <dbReference type="Proteomes" id="UP001165136"/>
    </source>
</evidence>
<evidence type="ECO:0000256" key="4">
    <source>
        <dbReference type="ARBA" id="ARBA00022827"/>
    </source>
</evidence>
<keyword evidence="9" id="KW-1185">Reference proteome</keyword>
<sequence length="517" mass="55322">MTGPWEIIVVGAGSAGAALAARCAAKGRRVLLLEAGIDYRSAALPQEWRSPNPMNGLLSPTVGDYLWPELNATRTEQQEPYLYWRGRGVGGSSTVNGQIAIRPPMEDFEEWVKAGCAGWGPEDVLPYFAKLESDADFGALDYHGSTGPIPVYRAPVETWGAVDEGLRAAALRHGFDWAEDVNAPGATGVSPYPINSRDSRRVSTNDAYLEPARELPTLEIRGDALVDTVVFEGTRAVGVRLAGGEVLRAEQVVLSAGVIASPAILLRSGIGPEAALGKLGVGVRVDVPVGQGLQDHPMNMIGLPLTPENSAEPDDRHTNCCVRYDSGRPDLPNDMMLVALNQNVLAMGNADVRAGAGGVGVWVNMVFSRGWLELTDLDPATQPMVHENMLSDERDLQRLREGARLLAGLVDTDPIRKLCDGDPWRVNQALRAALDGTDADLDRHLLATAVDTQHGTSTCRMGSPDDPASVVDPECRVLGVDGLRVVDASIFPFVSRANTNLTAIMVGELMADRLDAS</sequence>